<keyword evidence="2" id="KW-1185">Reference proteome</keyword>
<proteinExistence type="predicted"/>
<dbReference type="Proteomes" id="UP000250043">
    <property type="component" value="Unassembled WGS sequence"/>
</dbReference>
<dbReference type="EMBL" id="KV722508">
    <property type="protein sequence ID" value="OCH86871.1"/>
    <property type="molecule type" value="Genomic_DNA"/>
</dbReference>
<evidence type="ECO:0000313" key="2">
    <source>
        <dbReference type="Proteomes" id="UP000250043"/>
    </source>
</evidence>
<evidence type="ECO:0000313" key="1">
    <source>
        <dbReference type="EMBL" id="OCH86871.1"/>
    </source>
</evidence>
<gene>
    <name evidence="1" type="ORF">OBBRIDRAFT_193023</name>
</gene>
<reference evidence="1 2" key="1">
    <citation type="submission" date="2016-07" db="EMBL/GenBank/DDBJ databases">
        <title>Draft genome of the white-rot fungus Obba rivulosa 3A-2.</title>
        <authorList>
            <consortium name="DOE Joint Genome Institute"/>
            <person name="Miettinen O."/>
            <person name="Riley R."/>
            <person name="Acob R."/>
            <person name="Barry K."/>
            <person name="Cullen D."/>
            <person name="De Vries R."/>
            <person name="Hainaut M."/>
            <person name="Hatakka A."/>
            <person name="Henrissat B."/>
            <person name="Hilden K."/>
            <person name="Kuo R."/>
            <person name="Labutti K."/>
            <person name="Lipzen A."/>
            <person name="Makela M.R."/>
            <person name="Sandor L."/>
            <person name="Spatafora J.W."/>
            <person name="Grigoriev I.V."/>
            <person name="Hibbett D.S."/>
        </authorList>
    </citation>
    <scope>NUCLEOTIDE SEQUENCE [LARGE SCALE GENOMIC DNA]</scope>
    <source>
        <strain evidence="1 2">3A-2</strain>
    </source>
</reference>
<accession>A0A8E2ALT4</accession>
<name>A0A8E2ALT4_9APHY</name>
<organism evidence="1 2">
    <name type="scientific">Obba rivulosa</name>
    <dbReference type="NCBI Taxonomy" id="1052685"/>
    <lineage>
        <taxon>Eukaryota</taxon>
        <taxon>Fungi</taxon>
        <taxon>Dikarya</taxon>
        <taxon>Basidiomycota</taxon>
        <taxon>Agaricomycotina</taxon>
        <taxon>Agaricomycetes</taxon>
        <taxon>Polyporales</taxon>
        <taxon>Gelatoporiaceae</taxon>
        <taxon>Obba</taxon>
    </lineage>
</organism>
<dbReference type="AlphaFoldDB" id="A0A8E2ALT4"/>
<protein>
    <submittedName>
        <fullName evidence="1">Uncharacterized protein</fullName>
    </submittedName>
</protein>
<sequence>MYLRSVHLECKRARFRRRKRTVRRRGRMHVIHIALRGCAGLCPCATVPDATLGLSCFAQFFFHLPLGGTSSDVYILSHDLFSQEAPDGGLGNVGTFLQILCLRLQPFI</sequence>